<feature type="transmembrane region" description="Helical" evidence="1">
    <location>
        <begin position="154"/>
        <end position="172"/>
    </location>
</feature>
<dbReference type="Pfam" id="PF12822">
    <property type="entry name" value="ECF_trnsprt"/>
    <property type="match status" value="1"/>
</dbReference>
<dbReference type="GO" id="GO:0022857">
    <property type="term" value="F:transmembrane transporter activity"/>
    <property type="evidence" value="ECO:0007669"/>
    <property type="project" value="InterPro"/>
</dbReference>
<feature type="transmembrane region" description="Helical" evidence="1">
    <location>
        <begin position="50"/>
        <end position="83"/>
    </location>
</feature>
<feature type="transmembrane region" description="Helical" evidence="1">
    <location>
        <begin position="90"/>
        <end position="109"/>
    </location>
</feature>
<feature type="transmembrane region" description="Helical" evidence="1">
    <location>
        <begin position="21"/>
        <end position="44"/>
    </location>
</feature>
<dbReference type="InterPro" id="IPR030949">
    <property type="entry name" value="ECF_S_folate_fam"/>
</dbReference>
<evidence type="ECO:0000313" key="3">
    <source>
        <dbReference type="Proteomes" id="UP000516046"/>
    </source>
</evidence>
<protein>
    <submittedName>
        <fullName evidence="2">Folate family ECF transporter S component</fullName>
    </submittedName>
</protein>
<evidence type="ECO:0000313" key="2">
    <source>
        <dbReference type="EMBL" id="QNO17039.1"/>
    </source>
</evidence>
<keyword evidence="3" id="KW-1185">Reference proteome</keyword>
<evidence type="ECO:0000256" key="1">
    <source>
        <dbReference type="SAM" id="Phobius"/>
    </source>
</evidence>
<sequence length="193" mass="20910">MQKSTDFLSLFRDSAAELKKLPSLVTAALLMALALILSSLGVYITPTLRITFAFLANAVSAMLFGPVVAMLTGGLGDFLGYFLHPNGPFYPAYTITAIASGFLYGIFLYHRPVKLGWVIAAKSSVTLISNIFLNTLWGALLYGKSFTALLPARIAKNLALLPIEIAMLFLIAKAAQQIYETSSHRFGAQKATR</sequence>
<keyword evidence="1" id="KW-0472">Membrane</keyword>
<dbReference type="RefSeq" id="WP_212506106.1">
    <property type="nucleotide sequence ID" value="NZ_CP060696.1"/>
</dbReference>
<dbReference type="AlphaFoldDB" id="A0A7G9WEC7"/>
<name>A0A7G9WEC7_9FIRM</name>
<dbReference type="KEGG" id="caml:H6X83_08705"/>
<dbReference type="Gene3D" id="1.10.1760.20">
    <property type="match status" value="1"/>
</dbReference>
<feature type="transmembrane region" description="Helical" evidence="1">
    <location>
        <begin position="115"/>
        <end position="142"/>
    </location>
</feature>
<reference evidence="2 3" key="1">
    <citation type="submission" date="2020-08" db="EMBL/GenBank/DDBJ databases">
        <authorList>
            <person name="Ren C."/>
            <person name="Gu Y."/>
            <person name="Xu Y."/>
        </authorList>
    </citation>
    <scope>NUCLEOTIDE SEQUENCE [LARGE SCALE GENOMIC DNA]</scope>
    <source>
        <strain evidence="2 3">LBM18003</strain>
    </source>
</reference>
<dbReference type="Proteomes" id="UP000516046">
    <property type="component" value="Chromosome"/>
</dbReference>
<gene>
    <name evidence="2" type="ORF">H6X83_08705</name>
</gene>
<dbReference type="EMBL" id="CP060696">
    <property type="protein sequence ID" value="QNO17039.1"/>
    <property type="molecule type" value="Genomic_DNA"/>
</dbReference>
<dbReference type="NCBIfam" id="TIGR04518">
    <property type="entry name" value="ECF_S_folT_fam"/>
    <property type="match status" value="1"/>
</dbReference>
<dbReference type="InterPro" id="IPR024529">
    <property type="entry name" value="ECF_trnsprt_substrate-spec"/>
</dbReference>
<accession>A0A7G9WEC7</accession>
<organism evidence="2 3">
    <name type="scientific">Caproicibacterium amylolyticum</name>
    <dbReference type="NCBI Taxonomy" id="2766537"/>
    <lineage>
        <taxon>Bacteria</taxon>
        <taxon>Bacillati</taxon>
        <taxon>Bacillota</taxon>
        <taxon>Clostridia</taxon>
        <taxon>Eubacteriales</taxon>
        <taxon>Oscillospiraceae</taxon>
        <taxon>Caproicibacterium</taxon>
    </lineage>
</organism>
<proteinExistence type="predicted"/>
<keyword evidence="1" id="KW-0812">Transmembrane</keyword>
<keyword evidence="1" id="KW-1133">Transmembrane helix</keyword>